<name>A0A6P6PRV4_CARAU</name>
<protein>
    <submittedName>
        <fullName evidence="8">Cilia- and flagella-associated protein 184</fullName>
    </submittedName>
</protein>
<feature type="region of interest" description="Disordered" evidence="5">
    <location>
        <begin position="1"/>
        <end position="83"/>
    </location>
</feature>
<proteinExistence type="predicted"/>
<keyword evidence="8" id="KW-0282">Flagellum</keyword>
<feature type="coiled-coil region" evidence="4">
    <location>
        <begin position="450"/>
        <end position="477"/>
    </location>
</feature>
<dbReference type="RefSeq" id="XP_026123537.1">
    <property type="nucleotide sequence ID" value="XM_026267752.1"/>
</dbReference>
<dbReference type="AlphaFoldDB" id="A0A6P6PRV4"/>
<evidence type="ECO:0000256" key="2">
    <source>
        <dbReference type="ARBA" id="ARBA00023054"/>
    </source>
</evidence>
<feature type="compositionally biased region" description="Basic and acidic residues" evidence="5">
    <location>
        <begin position="134"/>
        <end position="144"/>
    </location>
</feature>
<evidence type="ECO:0000256" key="3">
    <source>
        <dbReference type="ARBA" id="ARBA00023273"/>
    </source>
</evidence>
<dbReference type="GO" id="GO:0005930">
    <property type="term" value="C:axoneme"/>
    <property type="evidence" value="ECO:0007669"/>
    <property type="project" value="TreeGrafter"/>
</dbReference>
<evidence type="ECO:0000313" key="8">
    <source>
        <dbReference type="RefSeq" id="XP_026123537.1"/>
    </source>
</evidence>
<keyword evidence="7" id="KW-1185">Reference proteome</keyword>
<dbReference type="OrthoDB" id="10254794at2759"/>
<dbReference type="KEGG" id="caua:113106128"/>
<feature type="coiled-coil region" evidence="4">
    <location>
        <begin position="340"/>
        <end position="367"/>
    </location>
</feature>
<evidence type="ECO:0000256" key="5">
    <source>
        <dbReference type="SAM" id="MobiDB-lite"/>
    </source>
</evidence>
<gene>
    <name evidence="8" type="primary">cfap184</name>
</gene>
<reference evidence="8" key="1">
    <citation type="submission" date="2025-08" db="UniProtKB">
        <authorList>
            <consortium name="RefSeq"/>
        </authorList>
    </citation>
    <scope>IDENTIFICATION</scope>
    <source>
        <strain evidence="8">Wakin</strain>
        <tissue evidence="8">Muscle</tissue>
    </source>
</reference>
<accession>A0A6P6PRV4</accession>
<dbReference type="InterPro" id="IPR025254">
    <property type="entry name" value="CCDC113/CCDC96_CC"/>
</dbReference>
<feature type="domain" description="CCDC113/CCDC96 coiled-coil" evidence="6">
    <location>
        <begin position="299"/>
        <end position="472"/>
    </location>
</feature>
<feature type="coiled-coil region" evidence="4">
    <location>
        <begin position="173"/>
        <end position="200"/>
    </location>
</feature>
<keyword evidence="8" id="KW-0969">Cilium</keyword>
<dbReference type="Pfam" id="PF13870">
    <property type="entry name" value="CCDC113_CCDC96_CC"/>
    <property type="match status" value="1"/>
</dbReference>
<evidence type="ECO:0000256" key="4">
    <source>
        <dbReference type="SAM" id="Coils"/>
    </source>
</evidence>
<dbReference type="PANTHER" id="PTHR15654:SF1">
    <property type="entry name" value="COILED-COIL DOMAIN-CONTAINING PROTEIN 96"/>
    <property type="match status" value="1"/>
</dbReference>
<feature type="compositionally biased region" description="Basic and acidic residues" evidence="5">
    <location>
        <begin position="113"/>
        <end position="122"/>
    </location>
</feature>
<comment type="subcellular location">
    <subcellularLocation>
        <location evidence="1">Cell projection</location>
        <location evidence="1">Cilium</location>
    </subcellularLocation>
</comment>
<keyword evidence="2 4" id="KW-0175">Coiled coil</keyword>
<dbReference type="InterPro" id="IPR051885">
    <property type="entry name" value="CC_CF"/>
</dbReference>
<dbReference type="PANTHER" id="PTHR15654">
    <property type="entry name" value="COILED-COIL DOMAIN-CONTAINING PROTEIN 113-RELATED"/>
    <property type="match status" value="1"/>
</dbReference>
<feature type="compositionally biased region" description="Basic and acidic residues" evidence="5">
    <location>
        <begin position="1"/>
        <end position="13"/>
    </location>
</feature>
<sequence length="486" mass="55571">MEKDLLELKHEESPVLENNAQVENTETTDDQTETARAPVEEEETEPLNISEGVEDDLVKQGSQLTEDKSIAETGEPQISESEFGQYMITEEEDEIEPLINEALEDTEAPEIVHFIDDLLSREDTEEEEQDEEDGHPAPDPESERSSPPNESTVPSEEEKTGLNINTAEYVALLPELQAESEKLSKINAQLQNKIAEYLSKKAGDKHPRLDGDISDQEQYQNYLDLMEELKVQHHGVSELHQQWTEEMRQQSLEKLKQVEHELRSLAALKHEAAMTALTGKVGKQAALAKVEKLQADELKQEDKLASVRLNNIKLKNKICQLETELKSKRELADGLLLMDFEQLKTENQTFKDKLKERSEELLRLKRKVACSVQGISHVKEKLHFMQMENKVKHSQLMKTDALVALKREVLTRTRQARDGLRADNLKLQQRCGLLGNTTLLQDFEEKVDTSEFLQQRLEMLKRRHAELMLKCAGVKQKIEQSKPEGQ</sequence>
<organism evidence="7 8">
    <name type="scientific">Carassius auratus</name>
    <name type="common">Goldfish</name>
    <dbReference type="NCBI Taxonomy" id="7957"/>
    <lineage>
        <taxon>Eukaryota</taxon>
        <taxon>Metazoa</taxon>
        <taxon>Chordata</taxon>
        <taxon>Craniata</taxon>
        <taxon>Vertebrata</taxon>
        <taxon>Euteleostomi</taxon>
        <taxon>Actinopterygii</taxon>
        <taxon>Neopterygii</taxon>
        <taxon>Teleostei</taxon>
        <taxon>Ostariophysi</taxon>
        <taxon>Cypriniformes</taxon>
        <taxon>Cyprinidae</taxon>
        <taxon>Cyprininae</taxon>
        <taxon>Carassius</taxon>
    </lineage>
</organism>
<dbReference type="Proteomes" id="UP000515129">
    <property type="component" value="Chromosome 7"/>
</dbReference>
<evidence type="ECO:0000259" key="6">
    <source>
        <dbReference type="Pfam" id="PF13870"/>
    </source>
</evidence>
<feature type="region of interest" description="Disordered" evidence="5">
    <location>
        <begin position="104"/>
        <end position="163"/>
    </location>
</feature>
<feature type="compositionally biased region" description="Acidic residues" evidence="5">
    <location>
        <begin position="123"/>
        <end position="133"/>
    </location>
</feature>
<dbReference type="GO" id="GO:0060271">
    <property type="term" value="P:cilium assembly"/>
    <property type="evidence" value="ECO:0007669"/>
    <property type="project" value="TreeGrafter"/>
</dbReference>
<dbReference type="GO" id="GO:0036064">
    <property type="term" value="C:ciliary basal body"/>
    <property type="evidence" value="ECO:0007669"/>
    <property type="project" value="TreeGrafter"/>
</dbReference>
<keyword evidence="3" id="KW-0966">Cell projection</keyword>
<evidence type="ECO:0000256" key="1">
    <source>
        <dbReference type="ARBA" id="ARBA00004138"/>
    </source>
</evidence>
<evidence type="ECO:0000313" key="7">
    <source>
        <dbReference type="Proteomes" id="UP000515129"/>
    </source>
</evidence>
<dbReference type="CTD" id="257236"/>